<dbReference type="AlphaFoldDB" id="A0A1H2H4X3"/>
<evidence type="ECO:0000256" key="1">
    <source>
        <dbReference type="SAM" id="SignalP"/>
    </source>
</evidence>
<dbReference type="Proteomes" id="UP000183180">
    <property type="component" value="Unassembled WGS sequence"/>
</dbReference>
<evidence type="ECO:0008006" key="4">
    <source>
        <dbReference type="Google" id="ProtNLM"/>
    </source>
</evidence>
<dbReference type="EMBL" id="FNLM01000034">
    <property type="protein sequence ID" value="SDU26865.1"/>
    <property type="molecule type" value="Genomic_DNA"/>
</dbReference>
<evidence type="ECO:0000313" key="3">
    <source>
        <dbReference type="Proteomes" id="UP000183180"/>
    </source>
</evidence>
<evidence type="ECO:0000313" key="2">
    <source>
        <dbReference type="EMBL" id="SDU26865.1"/>
    </source>
</evidence>
<accession>A0A1H2H4X3</accession>
<sequence length="172" mass="17526">MTSKLTSRIAMTAAGVLAAATLPVFASAAPPSIPLLPDLDFGSLFPDTPPAGEAKLCDFTFAQPGGPTRTESVEVSVASAGEGKTKYVFRTQSVTVSPYTQAAAVTWANLDTGLSGGGYDSRTEAQISAGRTEITPPVQVVGKGRITVVASVSNVAGNATSYDDCTGEYTAS</sequence>
<protein>
    <recommendedName>
        <fullName evidence="4">Secreted protein</fullName>
    </recommendedName>
</protein>
<organism evidence="2 3">
    <name type="scientific">Gordonia westfalica</name>
    <dbReference type="NCBI Taxonomy" id="158898"/>
    <lineage>
        <taxon>Bacteria</taxon>
        <taxon>Bacillati</taxon>
        <taxon>Actinomycetota</taxon>
        <taxon>Actinomycetes</taxon>
        <taxon>Mycobacteriales</taxon>
        <taxon>Gordoniaceae</taxon>
        <taxon>Gordonia</taxon>
    </lineage>
</organism>
<keyword evidence="1" id="KW-0732">Signal</keyword>
<proteinExistence type="predicted"/>
<dbReference type="RefSeq" id="WP_139180021.1">
    <property type="nucleotide sequence ID" value="NZ_FNLM01000034.1"/>
</dbReference>
<name>A0A1H2H4X3_9ACTN</name>
<feature type="chain" id="PRO_5010374108" description="Secreted protein" evidence="1">
    <location>
        <begin position="29"/>
        <end position="172"/>
    </location>
</feature>
<feature type="signal peptide" evidence="1">
    <location>
        <begin position="1"/>
        <end position="28"/>
    </location>
</feature>
<reference evidence="2 3" key="1">
    <citation type="submission" date="2016-10" db="EMBL/GenBank/DDBJ databases">
        <authorList>
            <person name="de Groot N.N."/>
        </authorList>
    </citation>
    <scope>NUCLEOTIDE SEQUENCE [LARGE SCALE GENOMIC DNA]</scope>
    <source>
        <strain evidence="2 3">DSM 44215</strain>
    </source>
</reference>
<gene>
    <name evidence="2" type="ORF">SAMN04488548_134273</name>
</gene>
<dbReference type="OrthoDB" id="4570742at2"/>